<dbReference type="Proteomes" id="UP000236161">
    <property type="component" value="Unassembled WGS sequence"/>
</dbReference>
<feature type="compositionally biased region" description="Pro residues" evidence="2">
    <location>
        <begin position="13"/>
        <end position="22"/>
    </location>
</feature>
<dbReference type="Pfam" id="PF02179">
    <property type="entry name" value="BAG"/>
    <property type="match status" value="1"/>
</dbReference>
<feature type="region of interest" description="Disordered" evidence="2">
    <location>
        <begin position="1"/>
        <end position="24"/>
    </location>
</feature>
<dbReference type="OrthoDB" id="768488at2759"/>
<dbReference type="InterPro" id="IPR029071">
    <property type="entry name" value="Ubiquitin-like_domsf"/>
</dbReference>
<dbReference type="InterPro" id="IPR039773">
    <property type="entry name" value="BAG_chaperone_regulator"/>
</dbReference>
<dbReference type="PROSITE" id="PS50053">
    <property type="entry name" value="UBIQUITIN_2"/>
    <property type="match status" value="1"/>
</dbReference>
<evidence type="ECO:0000313" key="4">
    <source>
        <dbReference type="EMBL" id="PKA66342.1"/>
    </source>
</evidence>
<dbReference type="EMBL" id="KZ451886">
    <property type="protein sequence ID" value="PKA66342.1"/>
    <property type="molecule type" value="Genomic_DNA"/>
</dbReference>
<organism evidence="4 5">
    <name type="scientific">Apostasia shenzhenica</name>
    <dbReference type="NCBI Taxonomy" id="1088818"/>
    <lineage>
        <taxon>Eukaryota</taxon>
        <taxon>Viridiplantae</taxon>
        <taxon>Streptophyta</taxon>
        <taxon>Embryophyta</taxon>
        <taxon>Tracheophyta</taxon>
        <taxon>Spermatophyta</taxon>
        <taxon>Magnoliopsida</taxon>
        <taxon>Liliopsida</taxon>
        <taxon>Asparagales</taxon>
        <taxon>Orchidaceae</taxon>
        <taxon>Apostasioideae</taxon>
        <taxon>Apostasia</taxon>
    </lineage>
</organism>
<dbReference type="SUPFAM" id="SSF63491">
    <property type="entry name" value="BAG domain"/>
    <property type="match status" value="1"/>
</dbReference>
<dbReference type="GO" id="GO:0050821">
    <property type="term" value="P:protein stabilization"/>
    <property type="evidence" value="ECO:0007669"/>
    <property type="project" value="TreeGrafter"/>
</dbReference>
<name>A0A2I0BEZ7_9ASPA</name>
<dbReference type="GO" id="GO:0005737">
    <property type="term" value="C:cytoplasm"/>
    <property type="evidence" value="ECO:0007669"/>
    <property type="project" value="TreeGrafter"/>
</dbReference>
<dbReference type="PANTHER" id="PTHR12329:SF11">
    <property type="entry name" value="BAG FAMILY MOLECULAR CHAPERONE REGULATOR 1"/>
    <property type="match status" value="1"/>
</dbReference>
<protein>
    <submittedName>
        <fullName evidence="4">BAG family molecular chaperone regulator 3</fullName>
    </submittedName>
</protein>
<dbReference type="InterPro" id="IPR003103">
    <property type="entry name" value="BAG_domain"/>
</dbReference>
<dbReference type="AlphaFoldDB" id="A0A2I0BEZ7"/>
<gene>
    <name evidence="4" type="primary">BAG3</name>
    <name evidence="4" type="ORF">AXF42_Ash007039</name>
</gene>
<feature type="domain" description="Ubiquitin-like" evidence="3">
    <location>
        <begin position="53"/>
        <end position="120"/>
    </location>
</feature>
<keyword evidence="1" id="KW-0143">Chaperone</keyword>
<dbReference type="InterPro" id="IPR000626">
    <property type="entry name" value="Ubiquitin-like_dom"/>
</dbReference>
<evidence type="ECO:0000313" key="5">
    <source>
        <dbReference type="Proteomes" id="UP000236161"/>
    </source>
</evidence>
<sequence length="284" mass="31359">MMRRRPNGFSSAPPQPPPPPPLEWEVLPGGMLVQKRTSATSGIEAAAAPVPVIRVRVKHGLTHHEIYLSSQSSFGELKKLLTEKTGLHPQEQRIFFKDRERDSSAFLDIAGVKDGARMVVEDDPTARAKRLLEKRAAARAARAGKDLCAVASEVDRLASRVSELEAVVGKVGRMEQKEVVELTELLMAQLVRLDAIAADDSDAEGRKRTQVRRVQRCVEKLDMMKLKNSESPTSPSHLKQKQQCPSTAVATTKWETFDSINAPMATATTSSVDRVGGRLEWELF</sequence>
<dbReference type="STRING" id="1088818.A0A2I0BEZ7"/>
<dbReference type="GO" id="GO:0051087">
    <property type="term" value="F:protein-folding chaperone binding"/>
    <property type="evidence" value="ECO:0007669"/>
    <property type="project" value="InterPro"/>
</dbReference>
<dbReference type="InterPro" id="IPR036533">
    <property type="entry name" value="BAG_dom_sf"/>
</dbReference>
<dbReference type="Gene3D" id="1.20.58.120">
    <property type="entry name" value="BAG domain"/>
    <property type="match status" value="1"/>
</dbReference>
<accession>A0A2I0BEZ7</accession>
<evidence type="ECO:0000259" key="3">
    <source>
        <dbReference type="PROSITE" id="PS50053"/>
    </source>
</evidence>
<dbReference type="PANTHER" id="PTHR12329">
    <property type="entry name" value="BCL2-ASSOCIATED ATHANOGENE"/>
    <property type="match status" value="1"/>
</dbReference>
<evidence type="ECO:0000256" key="2">
    <source>
        <dbReference type="SAM" id="MobiDB-lite"/>
    </source>
</evidence>
<evidence type="ECO:0000256" key="1">
    <source>
        <dbReference type="ARBA" id="ARBA00023186"/>
    </source>
</evidence>
<proteinExistence type="predicted"/>
<keyword evidence="5" id="KW-1185">Reference proteome</keyword>
<dbReference type="Gene3D" id="3.10.20.90">
    <property type="entry name" value="Phosphatidylinositol 3-kinase Catalytic Subunit, Chain A, domain 1"/>
    <property type="match status" value="1"/>
</dbReference>
<dbReference type="SUPFAM" id="SSF54236">
    <property type="entry name" value="Ubiquitin-like"/>
    <property type="match status" value="1"/>
</dbReference>
<dbReference type="GO" id="GO:0000774">
    <property type="term" value="F:adenyl-nucleotide exchange factor activity"/>
    <property type="evidence" value="ECO:0007669"/>
    <property type="project" value="TreeGrafter"/>
</dbReference>
<reference evidence="4 5" key="1">
    <citation type="journal article" date="2017" name="Nature">
        <title>The Apostasia genome and the evolution of orchids.</title>
        <authorList>
            <person name="Zhang G.Q."/>
            <person name="Liu K.W."/>
            <person name="Li Z."/>
            <person name="Lohaus R."/>
            <person name="Hsiao Y.Y."/>
            <person name="Niu S.C."/>
            <person name="Wang J.Y."/>
            <person name="Lin Y.C."/>
            <person name="Xu Q."/>
            <person name="Chen L.J."/>
            <person name="Yoshida K."/>
            <person name="Fujiwara S."/>
            <person name="Wang Z.W."/>
            <person name="Zhang Y.Q."/>
            <person name="Mitsuda N."/>
            <person name="Wang M."/>
            <person name="Liu G.H."/>
            <person name="Pecoraro L."/>
            <person name="Huang H.X."/>
            <person name="Xiao X.J."/>
            <person name="Lin M."/>
            <person name="Wu X.Y."/>
            <person name="Wu W.L."/>
            <person name="Chen Y.Y."/>
            <person name="Chang S.B."/>
            <person name="Sakamoto S."/>
            <person name="Ohme-Takagi M."/>
            <person name="Yagi M."/>
            <person name="Zeng S.J."/>
            <person name="Shen C.Y."/>
            <person name="Yeh C.M."/>
            <person name="Luo Y.B."/>
            <person name="Tsai W.C."/>
            <person name="Van de Peer Y."/>
            <person name="Liu Z.J."/>
        </authorList>
    </citation>
    <scope>NUCLEOTIDE SEQUENCE [LARGE SCALE GENOMIC DNA]</scope>
    <source>
        <strain evidence="5">cv. Shenzhen</strain>
        <tissue evidence="4">Stem</tissue>
    </source>
</reference>